<organism evidence="10 11">
    <name type="scientific">Panthera leo</name>
    <name type="common">Lion</name>
    <dbReference type="NCBI Taxonomy" id="9689"/>
    <lineage>
        <taxon>Eukaryota</taxon>
        <taxon>Metazoa</taxon>
        <taxon>Chordata</taxon>
        <taxon>Craniata</taxon>
        <taxon>Vertebrata</taxon>
        <taxon>Euteleostomi</taxon>
        <taxon>Mammalia</taxon>
        <taxon>Eutheria</taxon>
        <taxon>Laurasiatheria</taxon>
        <taxon>Carnivora</taxon>
        <taxon>Feliformia</taxon>
        <taxon>Felidae</taxon>
        <taxon>Pantherinae</taxon>
        <taxon>Panthera</taxon>
    </lineage>
</organism>
<dbReference type="GeneTree" id="ENSGT00940000160147"/>
<accession>A0A8C8X502</accession>
<feature type="domain" description="Ig-like" evidence="9">
    <location>
        <begin position="1"/>
        <end position="110"/>
    </location>
</feature>
<keyword evidence="7" id="KW-0325">Glycoprotein</keyword>
<evidence type="ECO:0000256" key="2">
    <source>
        <dbReference type="ARBA" id="ARBA00022475"/>
    </source>
</evidence>
<dbReference type="PROSITE" id="PS50835">
    <property type="entry name" value="IG_LIKE"/>
    <property type="match status" value="1"/>
</dbReference>
<evidence type="ECO:0000256" key="1">
    <source>
        <dbReference type="ARBA" id="ARBA00004236"/>
    </source>
</evidence>
<dbReference type="Proteomes" id="UP000694399">
    <property type="component" value="Chromosome B4"/>
</dbReference>
<protein>
    <recommendedName>
        <fullName evidence="9">Ig-like domain-containing protein</fullName>
    </recommendedName>
</protein>
<feature type="transmembrane region" description="Helical" evidence="8">
    <location>
        <begin position="215"/>
        <end position="236"/>
    </location>
</feature>
<dbReference type="SMART" id="SM00409">
    <property type="entry name" value="IG"/>
    <property type="match status" value="1"/>
</dbReference>
<keyword evidence="11" id="KW-1185">Reference proteome</keyword>
<reference evidence="10" key="1">
    <citation type="journal article" date="2019" name="bioRxiv">
        <title>Long live the king: chromosome-level assembly of the lion (Panthera leo) using linked-read, Hi-C, and long read data.</title>
        <authorList>
            <person name="Armstrong E.E."/>
            <person name="Taylor R.W."/>
            <person name="Miller D.E."/>
            <person name="Kaelin C."/>
            <person name="Barsh G."/>
            <person name="Hadly E.A."/>
            <person name="Petrov D."/>
        </authorList>
    </citation>
    <scope>NUCLEOTIDE SEQUENCE [LARGE SCALE GENOMIC DNA]</scope>
</reference>
<dbReference type="InterPro" id="IPR052051">
    <property type="entry name" value="TCR_complex_component"/>
</dbReference>
<keyword evidence="4" id="KW-0391">Immunity</keyword>
<dbReference type="GO" id="GO:0009617">
    <property type="term" value="P:response to bacterium"/>
    <property type="evidence" value="ECO:0007669"/>
    <property type="project" value="TreeGrafter"/>
</dbReference>
<dbReference type="InterPro" id="IPR015370">
    <property type="entry name" value="TCR_alpha_C"/>
</dbReference>
<dbReference type="InterPro" id="IPR003599">
    <property type="entry name" value="Ig_sub"/>
</dbReference>
<evidence type="ECO:0000256" key="8">
    <source>
        <dbReference type="SAM" id="Phobius"/>
    </source>
</evidence>
<dbReference type="InterPro" id="IPR007110">
    <property type="entry name" value="Ig-like_dom"/>
</dbReference>
<dbReference type="Ensembl" id="ENSPLOT00000013559.1">
    <property type="protein sequence ID" value="ENSPLOP00000012230.1"/>
    <property type="gene ID" value="ENSPLOG00000008643.1"/>
</dbReference>
<name>A0A8C8X502_PANLE</name>
<evidence type="ECO:0000313" key="11">
    <source>
        <dbReference type="Proteomes" id="UP000694399"/>
    </source>
</evidence>
<evidence type="ECO:0000256" key="5">
    <source>
        <dbReference type="ARBA" id="ARBA00023136"/>
    </source>
</evidence>
<dbReference type="GO" id="GO:0005886">
    <property type="term" value="C:plasma membrane"/>
    <property type="evidence" value="ECO:0007669"/>
    <property type="project" value="UniProtKB-SubCell"/>
</dbReference>
<dbReference type="GO" id="GO:0002376">
    <property type="term" value="P:immune system process"/>
    <property type="evidence" value="ECO:0007669"/>
    <property type="project" value="UniProtKB-KW"/>
</dbReference>
<proteinExistence type="predicted"/>
<comment type="subcellular location">
    <subcellularLocation>
        <location evidence="1">Cell membrane</location>
    </subcellularLocation>
</comment>
<keyword evidence="3" id="KW-0732">Signal</keyword>
<sequence>MGTEIIQSSNITAIIGTDVEFPCQYNIPDKNFESVYWYLQRADQRFTYIGHTSQGTVELEHYQLFVNRKLLSSTLTIKHVQPRDKAIYYCAVRNNKLTFGTGTWLKVELTIQNPDPAVYQLKSPESSNISVCLFTDFDSEINVEPSTESNMTRLKSTSLDMKTMDSKSNGALAWSNSFDLGCNSTFNYTFHSSSEFPCDANVVEKGFETDMNLNFYNLLVIVLRITFLKVVGFNLLMTLRLWSS</sequence>
<dbReference type="InterPro" id="IPR013783">
    <property type="entry name" value="Ig-like_fold"/>
</dbReference>
<dbReference type="Pfam" id="PF07686">
    <property type="entry name" value="V-set"/>
    <property type="match status" value="1"/>
</dbReference>
<dbReference type="InterPro" id="IPR036179">
    <property type="entry name" value="Ig-like_dom_sf"/>
</dbReference>
<evidence type="ECO:0000256" key="4">
    <source>
        <dbReference type="ARBA" id="ARBA00022859"/>
    </source>
</evidence>
<evidence type="ECO:0000256" key="6">
    <source>
        <dbReference type="ARBA" id="ARBA00023157"/>
    </source>
</evidence>
<dbReference type="Gene3D" id="2.60.40.10">
    <property type="entry name" value="Immunoglobulins"/>
    <property type="match status" value="2"/>
</dbReference>
<dbReference type="PANTHER" id="PTHR19433">
    <property type="entry name" value="T-CELL RECEPTOR ALPHA CHAIN V REGION-RELATED"/>
    <property type="match status" value="1"/>
</dbReference>
<dbReference type="Pfam" id="PF09291">
    <property type="entry name" value="DUF1968"/>
    <property type="match status" value="1"/>
</dbReference>
<dbReference type="InterPro" id="IPR013106">
    <property type="entry name" value="Ig_V-set"/>
</dbReference>
<keyword evidence="6" id="KW-1015">Disulfide bond</keyword>
<evidence type="ECO:0000313" key="10">
    <source>
        <dbReference type="Ensembl" id="ENSPLOP00000012230.1"/>
    </source>
</evidence>
<keyword evidence="2" id="KW-1003">Cell membrane</keyword>
<dbReference type="SUPFAM" id="SSF48726">
    <property type="entry name" value="Immunoglobulin"/>
    <property type="match status" value="2"/>
</dbReference>
<evidence type="ECO:0000259" key="9">
    <source>
        <dbReference type="PROSITE" id="PS50835"/>
    </source>
</evidence>
<dbReference type="AlphaFoldDB" id="A0A8C8X502"/>
<reference evidence="10" key="2">
    <citation type="submission" date="2025-08" db="UniProtKB">
        <authorList>
            <consortium name="Ensembl"/>
        </authorList>
    </citation>
    <scope>IDENTIFICATION</scope>
</reference>
<keyword evidence="8" id="KW-1133">Transmembrane helix</keyword>
<reference evidence="10" key="3">
    <citation type="submission" date="2025-09" db="UniProtKB">
        <authorList>
            <consortium name="Ensembl"/>
        </authorList>
    </citation>
    <scope>IDENTIFICATION</scope>
</reference>
<keyword evidence="5 8" id="KW-0472">Membrane</keyword>
<keyword evidence="8" id="KW-0812">Transmembrane</keyword>
<evidence type="ECO:0000256" key="3">
    <source>
        <dbReference type="ARBA" id="ARBA00022729"/>
    </source>
</evidence>
<evidence type="ECO:0000256" key="7">
    <source>
        <dbReference type="ARBA" id="ARBA00023180"/>
    </source>
</evidence>